<accession>A0AAD5UMR2</accession>
<evidence type="ECO:0000313" key="9">
    <source>
        <dbReference type="Proteomes" id="UP001210925"/>
    </source>
</evidence>
<dbReference type="EMBL" id="JADGKB010000022">
    <property type="protein sequence ID" value="KAJ3258984.1"/>
    <property type="molecule type" value="Genomic_DNA"/>
</dbReference>
<dbReference type="InterPro" id="IPR008795">
    <property type="entry name" value="Prominin"/>
</dbReference>
<evidence type="ECO:0000256" key="7">
    <source>
        <dbReference type="SAM" id="Phobius"/>
    </source>
</evidence>
<dbReference type="PANTHER" id="PTHR22730:SF1">
    <property type="entry name" value="PROMININ-LIKE PROTEIN"/>
    <property type="match status" value="1"/>
</dbReference>
<reference evidence="8" key="1">
    <citation type="submission" date="2020-05" db="EMBL/GenBank/DDBJ databases">
        <title>Phylogenomic resolution of chytrid fungi.</title>
        <authorList>
            <person name="Stajich J.E."/>
            <person name="Amses K."/>
            <person name="Simmons R."/>
            <person name="Seto K."/>
            <person name="Myers J."/>
            <person name="Bonds A."/>
            <person name="Quandt C.A."/>
            <person name="Barry K."/>
            <person name="Liu P."/>
            <person name="Grigoriev I."/>
            <person name="Longcore J.E."/>
            <person name="James T.Y."/>
        </authorList>
    </citation>
    <scope>NUCLEOTIDE SEQUENCE</scope>
    <source>
        <strain evidence="8">PLAUS21</strain>
    </source>
</reference>
<evidence type="ECO:0000256" key="5">
    <source>
        <dbReference type="ARBA" id="ARBA00023136"/>
    </source>
</evidence>
<name>A0AAD5UMR2_9FUNG</name>
<sequence>MPNLTAFAVQIQGIVTTLTVNVKQQITSAGSSFKGSAESSLTSAQNSITSSIASMQSSLDTSISGGINTVNQNYNQVVSYESYRADGMIALSSLILFILVVFSFGLGLKRAHAVKGCNLCITPFYLLIQLFAIVMFVLALVLGDVCYVVFETNPPLIANSSALSPSMQQSINEFSTARTQCAQNASLITIAVNLGLINSSQVNITSQASTQINSLNFSSLSNGWNLNSVLTLSNSPTSQLSNLTSLDLSGLNLTALNTLANTTLPNLKTNLISLNNSLPAPSQVNQTLFTYQPGSPNSSDITNSINQFNSQVANAQTLIGQLANSGGIIDQLISSTNTMGDQVTTLKTSVNTLQVTIC</sequence>
<comment type="subcellular location">
    <subcellularLocation>
        <location evidence="1">Membrane</location>
        <topology evidence="1">Multi-pass membrane protein</topology>
    </subcellularLocation>
</comment>
<comment type="similarity">
    <text evidence="2">Belongs to the prominin family.</text>
</comment>
<proteinExistence type="inferred from homology"/>
<feature type="transmembrane region" description="Helical" evidence="7">
    <location>
        <begin position="88"/>
        <end position="108"/>
    </location>
</feature>
<keyword evidence="6" id="KW-0325">Glycoprotein</keyword>
<feature type="transmembrane region" description="Helical" evidence="7">
    <location>
        <begin position="120"/>
        <end position="150"/>
    </location>
</feature>
<gene>
    <name evidence="8" type="ORF">HK103_003125</name>
</gene>
<keyword evidence="4 7" id="KW-1133">Transmembrane helix</keyword>
<dbReference type="GO" id="GO:0016020">
    <property type="term" value="C:membrane"/>
    <property type="evidence" value="ECO:0007669"/>
    <property type="project" value="UniProtKB-SubCell"/>
</dbReference>
<evidence type="ECO:0000256" key="2">
    <source>
        <dbReference type="ARBA" id="ARBA00006058"/>
    </source>
</evidence>
<dbReference type="PANTHER" id="PTHR22730">
    <property type="entry name" value="PROMININ PROM PROTEIN"/>
    <property type="match status" value="1"/>
</dbReference>
<keyword evidence="9" id="KW-1185">Reference proteome</keyword>
<evidence type="ECO:0000256" key="1">
    <source>
        <dbReference type="ARBA" id="ARBA00004141"/>
    </source>
</evidence>
<evidence type="ECO:0000256" key="3">
    <source>
        <dbReference type="ARBA" id="ARBA00022692"/>
    </source>
</evidence>
<evidence type="ECO:0000313" key="8">
    <source>
        <dbReference type="EMBL" id="KAJ3258984.1"/>
    </source>
</evidence>
<dbReference type="AlphaFoldDB" id="A0AAD5UMR2"/>
<evidence type="ECO:0000256" key="6">
    <source>
        <dbReference type="ARBA" id="ARBA00023180"/>
    </source>
</evidence>
<keyword evidence="3 7" id="KW-0812">Transmembrane</keyword>
<organism evidence="8 9">
    <name type="scientific">Boothiomyces macroporosus</name>
    <dbReference type="NCBI Taxonomy" id="261099"/>
    <lineage>
        <taxon>Eukaryota</taxon>
        <taxon>Fungi</taxon>
        <taxon>Fungi incertae sedis</taxon>
        <taxon>Chytridiomycota</taxon>
        <taxon>Chytridiomycota incertae sedis</taxon>
        <taxon>Chytridiomycetes</taxon>
        <taxon>Rhizophydiales</taxon>
        <taxon>Terramycetaceae</taxon>
        <taxon>Boothiomyces</taxon>
    </lineage>
</organism>
<dbReference type="Proteomes" id="UP001210925">
    <property type="component" value="Unassembled WGS sequence"/>
</dbReference>
<comment type="caution">
    <text evidence="8">The sequence shown here is derived from an EMBL/GenBank/DDBJ whole genome shotgun (WGS) entry which is preliminary data.</text>
</comment>
<evidence type="ECO:0000256" key="4">
    <source>
        <dbReference type="ARBA" id="ARBA00022989"/>
    </source>
</evidence>
<keyword evidence="5 7" id="KW-0472">Membrane</keyword>
<protein>
    <submittedName>
        <fullName evidence="8">Uncharacterized protein</fullName>
    </submittedName>
</protein>